<proteinExistence type="predicted"/>
<reference evidence="2" key="1">
    <citation type="journal article" date="2012" name="Nat. Biotechnol.">
        <title>Draft genome sequence of pigeonpea (Cajanus cajan), an orphan legume crop of resource-poor farmers.</title>
        <authorList>
            <person name="Varshney R.K."/>
            <person name="Chen W."/>
            <person name="Li Y."/>
            <person name="Bharti A.K."/>
            <person name="Saxena R.K."/>
            <person name="Schlueter J.A."/>
            <person name="Donoghue M.T."/>
            <person name="Azam S."/>
            <person name="Fan G."/>
            <person name="Whaley A.M."/>
            <person name="Farmer A.D."/>
            <person name="Sheridan J."/>
            <person name="Iwata A."/>
            <person name="Tuteja R."/>
            <person name="Penmetsa R.V."/>
            <person name="Wu W."/>
            <person name="Upadhyaya H.D."/>
            <person name="Yang S.P."/>
            <person name="Shah T."/>
            <person name="Saxena K.B."/>
            <person name="Michael T."/>
            <person name="McCombie W.R."/>
            <person name="Yang B."/>
            <person name="Zhang G."/>
            <person name="Yang H."/>
            <person name="Wang J."/>
            <person name="Spillane C."/>
            <person name="Cook D.R."/>
            <person name="May G.D."/>
            <person name="Xu X."/>
            <person name="Jackson S.A."/>
        </authorList>
    </citation>
    <scope>NUCLEOTIDE SEQUENCE [LARGE SCALE GENOMIC DNA]</scope>
</reference>
<keyword evidence="3" id="KW-1185">Reference proteome</keyword>
<sequence>MLIYVDDIIITGNSHSLVQSFISKLNGAFALKKLSDLDYFLGIEVKCTNSGSVILNQAKYIRDLL</sequence>
<dbReference type="Proteomes" id="UP000075243">
    <property type="component" value="Unassembled WGS sequence"/>
</dbReference>
<gene>
    <name evidence="2" type="ORF">KK1_025866</name>
</gene>
<dbReference type="AlphaFoldDB" id="A0A151SBR3"/>
<organism evidence="2 3">
    <name type="scientific">Cajanus cajan</name>
    <name type="common">Pigeon pea</name>
    <name type="synonym">Cajanus indicus</name>
    <dbReference type="NCBI Taxonomy" id="3821"/>
    <lineage>
        <taxon>Eukaryota</taxon>
        <taxon>Viridiplantae</taxon>
        <taxon>Streptophyta</taxon>
        <taxon>Embryophyta</taxon>
        <taxon>Tracheophyta</taxon>
        <taxon>Spermatophyta</taxon>
        <taxon>Magnoliopsida</taxon>
        <taxon>eudicotyledons</taxon>
        <taxon>Gunneridae</taxon>
        <taxon>Pentapetalae</taxon>
        <taxon>rosids</taxon>
        <taxon>fabids</taxon>
        <taxon>Fabales</taxon>
        <taxon>Fabaceae</taxon>
        <taxon>Papilionoideae</taxon>
        <taxon>50 kb inversion clade</taxon>
        <taxon>NPAAA clade</taxon>
        <taxon>indigoferoid/millettioid clade</taxon>
        <taxon>Phaseoleae</taxon>
        <taxon>Cajanus</taxon>
    </lineage>
</organism>
<dbReference type="STRING" id="3821.A0A151SBR3"/>
<dbReference type="EMBL" id="KQ483426">
    <property type="protein sequence ID" value="KYP52262.1"/>
    <property type="molecule type" value="Genomic_DNA"/>
</dbReference>
<protein>
    <recommendedName>
        <fullName evidence="1">Reverse transcriptase Ty1/copia-type domain-containing protein</fullName>
    </recommendedName>
</protein>
<evidence type="ECO:0000313" key="3">
    <source>
        <dbReference type="Proteomes" id="UP000075243"/>
    </source>
</evidence>
<dbReference type="Pfam" id="PF07727">
    <property type="entry name" value="RVT_2"/>
    <property type="match status" value="1"/>
</dbReference>
<dbReference type="Gramene" id="C.cajan_26613.t">
    <property type="protein sequence ID" value="C.cajan_26613.t.cds1"/>
    <property type="gene ID" value="C.cajan_26613"/>
</dbReference>
<name>A0A151SBR3_CAJCA</name>
<dbReference type="InterPro" id="IPR013103">
    <property type="entry name" value="RVT_2"/>
</dbReference>
<evidence type="ECO:0000313" key="2">
    <source>
        <dbReference type="EMBL" id="KYP52262.1"/>
    </source>
</evidence>
<feature type="domain" description="Reverse transcriptase Ty1/copia-type" evidence="1">
    <location>
        <begin position="3"/>
        <end position="63"/>
    </location>
</feature>
<accession>A0A151SBR3</accession>
<evidence type="ECO:0000259" key="1">
    <source>
        <dbReference type="Pfam" id="PF07727"/>
    </source>
</evidence>